<dbReference type="InterPro" id="IPR044822">
    <property type="entry name" value="Myb_DNA-bind_4"/>
</dbReference>
<dbReference type="PANTHER" id="PTHR47595:SF1">
    <property type="entry name" value="MYB_SANT-LIKE DNA-BINDING DOMAIN-CONTAINING PROTEIN"/>
    <property type="match status" value="1"/>
</dbReference>
<dbReference type="Pfam" id="PF13837">
    <property type="entry name" value="Myb_DNA-bind_4"/>
    <property type="match status" value="1"/>
</dbReference>
<dbReference type="PANTHER" id="PTHR47595">
    <property type="entry name" value="HEAT SHOCK 70 KDA PROTEIN 14"/>
    <property type="match status" value="1"/>
</dbReference>
<dbReference type="RefSeq" id="XP_058987524.1">
    <property type="nucleotide sequence ID" value="XM_059131541.1"/>
</dbReference>
<proteinExistence type="predicted"/>
<keyword evidence="2" id="KW-1185">Reference proteome</keyword>
<evidence type="ECO:0000313" key="4">
    <source>
        <dbReference type="RefSeq" id="XP_058987524.1"/>
    </source>
</evidence>
<reference evidence="3 4" key="1">
    <citation type="submission" date="2025-05" db="UniProtKB">
        <authorList>
            <consortium name="RefSeq"/>
        </authorList>
    </citation>
    <scope>IDENTIFICATION</scope>
    <source>
        <strain evidence="3 4">Aabys</strain>
        <tissue evidence="3 4">Whole body</tissue>
    </source>
</reference>
<name>A0ABM3VP05_MUSDO</name>
<accession>A0ABM3VP05</accession>
<evidence type="ECO:0000259" key="1">
    <source>
        <dbReference type="Pfam" id="PF13837"/>
    </source>
</evidence>
<gene>
    <name evidence="3 4" type="primary">LOC101896433</name>
</gene>
<evidence type="ECO:0000313" key="3">
    <source>
        <dbReference type="RefSeq" id="XP_058987523.1"/>
    </source>
</evidence>
<protein>
    <submittedName>
        <fullName evidence="3 4">Uncharacterized protein LOC101896433 isoform X1</fullName>
    </submittedName>
</protein>
<dbReference type="Gene3D" id="1.10.10.60">
    <property type="entry name" value="Homeodomain-like"/>
    <property type="match status" value="1"/>
</dbReference>
<evidence type="ECO:0000313" key="2">
    <source>
        <dbReference type="Proteomes" id="UP001652621"/>
    </source>
</evidence>
<dbReference type="GeneID" id="101896433"/>
<dbReference type="Proteomes" id="UP001652621">
    <property type="component" value="Unplaced"/>
</dbReference>
<sequence>MSIEDECVEEYLEVEFSQTPEKLTWLEAPVKLMLSLLEDLMPQVGKTANLKNKKKMFAVISEHLNQTGYCFTPDQVHTKFRSLERRFKKMKLNISLTGRNKVTCPFELELESILSERKSLNPDYVLDSENADGKDCNNLNINEDSGDIDIPSCSNAALEKDVPLCTKPSLKKGIINEILKQRYHRQIVLNYFHFICRKCKSKATNY</sequence>
<dbReference type="RefSeq" id="XP_058987523.1">
    <property type="nucleotide sequence ID" value="XM_059131540.1"/>
</dbReference>
<organism evidence="2 4">
    <name type="scientific">Musca domestica</name>
    <name type="common">House fly</name>
    <dbReference type="NCBI Taxonomy" id="7370"/>
    <lineage>
        <taxon>Eukaryota</taxon>
        <taxon>Metazoa</taxon>
        <taxon>Ecdysozoa</taxon>
        <taxon>Arthropoda</taxon>
        <taxon>Hexapoda</taxon>
        <taxon>Insecta</taxon>
        <taxon>Pterygota</taxon>
        <taxon>Neoptera</taxon>
        <taxon>Endopterygota</taxon>
        <taxon>Diptera</taxon>
        <taxon>Brachycera</taxon>
        <taxon>Muscomorpha</taxon>
        <taxon>Muscoidea</taxon>
        <taxon>Muscidae</taxon>
        <taxon>Musca</taxon>
    </lineage>
</organism>
<feature type="domain" description="Myb/SANT-like DNA-binding" evidence="1">
    <location>
        <begin position="24"/>
        <end position="111"/>
    </location>
</feature>